<evidence type="ECO:0000256" key="6">
    <source>
        <dbReference type="ARBA" id="ARBA00023136"/>
    </source>
</evidence>
<evidence type="ECO:0000256" key="1">
    <source>
        <dbReference type="ARBA" id="ARBA00004141"/>
    </source>
</evidence>
<keyword evidence="10" id="KW-1185">Reference proteome</keyword>
<dbReference type="Gene3D" id="1.20.1250.20">
    <property type="entry name" value="MFS general substrate transporter like domains"/>
    <property type="match status" value="1"/>
</dbReference>
<feature type="transmembrane region" description="Helical" evidence="7">
    <location>
        <begin position="429"/>
        <end position="450"/>
    </location>
</feature>
<feature type="transmembrane region" description="Helical" evidence="7">
    <location>
        <begin position="224"/>
        <end position="244"/>
    </location>
</feature>
<evidence type="ECO:0000256" key="3">
    <source>
        <dbReference type="ARBA" id="ARBA00022448"/>
    </source>
</evidence>
<dbReference type="EMBL" id="ML987191">
    <property type="protein sequence ID" value="KAF2253862.1"/>
    <property type="molecule type" value="Genomic_DNA"/>
</dbReference>
<proteinExistence type="inferred from homology"/>
<dbReference type="Pfam" id="PF07690">
    <property type="entry name" value="MFS_1"/>
    <property type="match status" value="1"/>
</dbReference>
<organism evidence="9 10">
    <name type="scientific">Trematosphaeria pertusa</name>
    <dbReference type="NCBI Taxonomy" id="390896"/>
    <lineage>
        <taxon>Eukaryota</taxon>
        <taxon>Fungi</taxon>
        <taxon>Dikarya</taxon>
        <taxon>Ascomycota</taxon>
        <taxon>Pezizomycotina</taxon>
        <taxon>Dothideomycetes</taxon>
        <taxon>Pleosporomycetidae</taxon>
        <taxon>Pleosporales</taxon>
        <taxon>Massarineae</taxon>
        <taxon>Trematosphaeriaceae</taxon>
        <taxon>Trematosphaeria</taxon>
    </lineage>
</organism>
<dbReference type="SUPFAM" id="SSF103473">
    <property type="entry name" value="MFS general substrate transporter"/>
    <property type="match status" value="1"/>
</dbReference>
<dbReference type="RefSeq" id="XP_033688866.1">
    <property type="nucleotide sequence ID" value="XM_033835302.1"/>
</dbReference>
<feature type="transmembrane region" description="Helical" evidence="7">
    <location>
        <begin position="120"/>
        <end position="141"/>
    </location>
</feature>
<dbReference type="OrthoDB" id="10021397at2759"/>
<dbReference type="InterPro" id="IPR036259">
    <property type="entry name" value="MFS_trans_sf"/>
</dbReference>
<feature type="transmembrane region" description="Helical" evidence="7">
    <location>
        <begin position="184"/>
        <end position="204"/>
    </location>
</feature>
<feature type="transmembrane region" description="Helical" evidence="7">
    <location>
        <begin position="499"/>
        <end position="517"/>
    </location>
</feature>
<feature type="transmembrane region" description="Helical" evidence="7">
    <location>
        <begin position="295"/>
        <end position="319"/>
    </location>
</feature>
<dbReference type="AlphaFoldDB" id="A0A6A6IVC3"/>
<gene>
    <name evidence="9" type="ORF">BU26DRAFT_601899</name>
</gene>
<keyword evidence="4 7" id="KW-0812">Transmembrane</keyword>
<evidence type="ECO:0000256" key="5">
    <source>
        <dbReference type="ARBA" id="ARBA00022989"/>
    </source>
</evidence>
<evidence type="ECO:0000256" key="2">
    <source>
        <dbReference type="ARBA" id="ARBA00007520"/>
    </source>
</evidence>
<name>A0A6A6IVC3_9PLEO</name>
<feature type="transmembrane region" description="Helical" evidence="7">
    <location>
        <begin position="153"/>
        <end position="172"/>
    </location>
</feature>
<feature type="transmembrane region" description="Helical" evidence="7">
    <location>
        <begin position="94"/>
        <end position="113"/>
    </location>
</feature>
<dbReference type="PROSITE" id="PS50850">
    <property type="entry name" value="MFS"/>
    <property type="match status" value="1"/>
</dbReference>
<feature type="transmembrane region" description="Helical" evidence="7">
    <location>
        <begin position="256"/>
        <end position="275"/>
    </location>
</feature>
<dbReference type="GO" id="GO:0022857">
    <property type="term" value="F:transmembrane transporter activity"/>
    <property type="evidence" value="ECO:0007669"/>
    <property type="project" value="InterPro"/>
</dbReference>
<feature type="transmembrane region" description="Helical" evidence="7">
    <location>
        <begin position="37"/>
        <end position="56"/>
    </location>
</feature>
<reference evidence="9" key="1">
    <citation type="journal article" date="2020" name="Stud. Mycol.">
        <title>101 Dothideomycetes genomes: a test case for predicting lifestyles and emergence of pathogens.</title>
        <authorList>
            <person name="Haridas S."/>
            <person name="Albert R."/>
            <person name="Binder M."/>
            <person name="Bloem J."/>
            <person name="Labutti K."/>
            <person name="Salamov A."/>
            <person name="Andreopoulos B."/>
            <person name="Baker S."/>
            <person name="Barry K."/>
            <person name="Bills G."/>
            <person name="Bluhm B."/>
            <person name="Cannon C."/>
            <person name="Castanera R."/>
            <person name="Culley D."/>
            <person name="Daum C."/>
            <person name="Ezra D."/>
            <person name="Gonzalez J."/>
            <person name="Henrissat B."/>
            <person name="Kuo A."/>
            <person name="Liang C."/>
            <person name="Lipzen A."/>
            <person name="Lutzoni F."/>
            <person name="Magnuson J."/>
            <person name="Mondo S."/>
            <person name="Nolan M."/>
            <person name="Ohm R."/>
            <person name="Pangilinan J."/>
            <person name="Park H.-J."/>
            <person name="Ramirez L."/>
            <person name="Alfaro M."/>
            <person name="Sun H."/>
            <person name="Tritt A."/>
            <person name="Yoshinaga Y."/>
            <person name="Zwiers L.-H."/>
            <person name="Turgeon B."/>
            <person name="Goodwin S."/>
            <person name="Spatafora J."/>
            <person name="Crous P."/>
            <person name="Grigoriev I."/>
        </authorList>
    </citation>
    <scope>NUCLEOTIDE SEQUENCE</scope>
    <source>
        <strain evidence="9">CBS 122368</strain>
    </source>
</reference>
<evidence type="ECO:0000256" key="7">
    <source>
        <dbReference type="SAM" id="Phobius"/>
    </source>
</evidence>
<evidence type="ECO:0000313" key="9">
    <source>
        <dbReference type="EMBL" id="KAF2253862.1"/>
    </source>
</evidence>
<comment type="subcellular location">
    <subcellularLocation>
        <location evidence="1">Membrane</location>
        <topology evidence="1">Multi-pass membrane protein</topology>
    </subcellularLocation>
</comment>
<sequence>MPPPSTSNEKTALPEQTAIDVDDHRVEDVVLARKITGLKWAVVVLAIISSTFLYALDNTIMANIRPGIIKSLGHIELLPWITVAYPLGEFNNKWLYITAVFLFEVGSAISGAAPTMSVLVFGRVLAGVGGSGIYVGTVNILTIMTAPVERAQYLGFVGMAWSLGTILGPMIGGAFNDSKATWRWAFYINLCAAALAAPAWLLLIPSSSPRAGVKRLEKVKQLDFLGITLFAGGVASIILILGFGGTIWEYSSARMVGLYVALGLVWVAFICQQWLRIFTISPIFPIHFFANVELVIMFLQTAIAISDILVTIYMLPLFFQFVYGDSTLRSGVYVLAVTAAGIAAAGGGGAVFPKFPLYMVWFVAANAFIIIGAALLTTISDTSSRGTVCGFAIINLIGGGLIVQLSFTVGQVKAGPRDVRPVNTFLTTAQMFGLAVSLGVATALFVNIAVPELSLLMPDRTKDAVYAAVEGVGNASFDELSDIVRGEILRVVAKSVAKVFYLNVAGGAWGFVTALALKRERLAL</sequence>
<dbReference type="PANTHER" id="PTHR23501:SF12">
    <property type="entry name" value="MAJOR FACILITATOR SUPERFAMILY (MFS) PROFILE DOMAIN-CONTAINING PROTEIN-RELATED"/>
    <property type="match status" value="1"/>
</dbReference>
<comment type="similarity">
    <text evidence="2">Belongs to the major facilitator superfamily. TCR/Tet family.</text>
</comment>
<keyword evidence="5 7" id="KW-1133">Transmembrane helix</keyword>
<evidence type="ECO:0000313" key="10">
    <source>
        <dbReference type="Proteomes" id="UP000800094"/>
    </source>
</evidence>
<dbReference type="InterPro" id="IPR011701">
    <property type="entry name" value="MFS"/>
</dbReference>
<keyword evidence="6 7" id="KW-0472">Membrane</keyword>
<feature type="transmembrane region" description="Helical" evidence="7">
    <location>
        <begin position="388"/>
        <end position="409"/>
    </location>
</feature>
<protein>
    <submittedName>
        <fullName evidence="9">MFS general substrate transporter</fullName>
    </submittedName>
</protein>
<evidence type="ECO:0000259" key="8">
    <source>
        <dbReference type="PROSITE" id="PS50850"/>
    </source>
</evidence>
<accession>A0A6A6IVC3</accession>
<dbReference type="GO" id="GO:0005886">
    <property type="term" value="C:plasma membrane"/>
    <property type="evidence" value="ECO:0007669"/>
    <property type="project" value="TreeGrafter"/>
</dbReference>
<feature type="transmembrane region" description="Helical" evidence="7">
    <location>
        <begin position="358"/>
        <end position="376"/>
    </location>
</feature>
<dbReference type="Proteomes" id="UP000800094">
    <property type="component" value="Unassembled WGS sequence"/>
</dbReference>
<feature type="domain" description="Major facilitator superfamily (MFS) profile" evidence="8">
    <location>
        <begin position="25"/>
        <end position="454"/>
    </location>
</feature>
<dbReference type="InterPro" id="IPR020846">
    <property type="entry name" value="MFS_dom"/>
</dbReference>
<evidence type="ECO:0000256" key="4">
    <source>
        <dbReference type="ARBA" id="ARBA00022692"/>
    </source>
</evidence>
<dbReference type="PANTHER" id="PTHR23501">
    <property type="entry name" value="MAJOR FACILITATOR SUPERFAMILY"/>
    <property type="match status" value="1"/>
</dbReference>
<dbReference type="GeneID" id="54588632"/>
<keyword evidence="3" id="KW-0813">Transport</keyword>
<feature type="transmembrane region" description="Helical" evidence="7">
    <location>
        <begin position="331"/>
        <end position="352"/>
    </location>
</feature>